<dbReference type="GO" id="GO:0016779">
    <property type="term" value="F:nucleotidyltransferase activity"/>
    <property type="evidence" value="ECO:0007669"/>
    <property type="project" value="TreeGrafter"/>
</dbReference>
<organism evidence="2 3">
    <name type="scientific">Streptomyces lucensis JCM 4490</name>
    <dbReference type="NCBI Taxonomy" id="1306176"/>
    <lineage>
        <taxon>Bacteria</taxon>
        <taxon>Bacillati</taxon>
        <taxon>Actinomycetota</taxon>
        <taxon>Actinomycetes</taxon>
        <taxon>Kitasatosporales</taxon>
        <taxon>Streptomycetaceae</taxon>
        <taxon>Streptomyces</taxon>
    </lineage>
</organism>
<name>A0A918IVC9_9ACTN</name>
<reference evidence="2" key="1">
    <citation type="journal article" date="2014" name="Int. J. Syst. Evol. Microbiol.">
        <title>Complete genome sequence of Corynebacterium casei LMG S-19264T (=DSM 44701T), isolated from a smear-ripened cheese.</title>
        <authorList>
            <consortium name="US DOE Joint Genome Institute (JGI-PGF)"/>
            <person name="Walter F."/>
            <person name="Albersmeier A."/>
            <person name="Kalinowski J."/>
            <person name="Ruckert C."/>
        </authorList>
    </citation>
    <scope>NUCLEOTIDE SEQUENCE</scope>
    <source>
        <strain evidence="2">JCM 4490</strain>
    </source>
</reference>
<dbReference type="CDD" id="cd00757">
    <property type="entry name" value="ThiF_MoeB_HesA_family"/>
    <property type="match status" value="1"/>
</dbReference>
<dbReference type="Pfam" id="PF00899">
    <property type="entry name" value="ThiF"/>
    <property type="match status" value="1"/>
</dbReference>
<comment type="caution">
    <text evidence="2">The sequence shown here is derived from an EMBL/GenBank/DDBJ whole genome shotgun (WGS) entry which is preliminary data.</text>
</comment>
<evidence type="ECO:0000313" key="2">
    <source>
        <dbReference type="EMBL" id="GGW32201.1"/>
    </source>
</evidence>
<gene>
    <name evidence="2" type="ORF">GCM10010503_04950</name>
</gene>
<evidence type="ECO:0000313" key="3">
    <source>
        <dbReference type="Proteomes" id="UP000620224"/>
    </source>
</evidence>
<dbReference type="SUPFAM" id="SSF69572">
    <property type="entry name" value="Activating enzymes of the ubiquitin-like proteins"/>
    <property type="match status" value="1"/>
</dbReference>
<sequence>MKLPRIKAEHAPHRFDDGTVRLGGGVYGVAAEIADPHGWIWEALALLDGTASPDRIERRLADRYPALGAAGAHRLLTELLATGYVEDAAAVPPEGLTARERDRYSRNHTYFRYVDLRPGTDAWTSQLRLKHARVTVLGVGGAGSHAAWSLAAAGVGELHLVDPDRVEESNLSRQALYTEADIGRPKAETAARRLAAVNSAGRYTHEARRADTEEQLTELVRGRDVFVLCADEPRGDVIRKMTNRVCAALGTPWVSAGYSGPLATVGVYAPGGPCFECVGAGEEAKLKPGWTPHLGTAGALAPAAGISGQLIAHEVISLLTGIGTTPPGFVRGVNLIAPDQHVFVRHPARPDCPLCRP</sequence>
<dbReference type="GO" id="GO:0005737">
    <property type="term" value="C:cytoplasm"/>
    <property type="evidence" value="ECO:0007669"/>
    <property type="project" value="TreeGrafter"/>
</dbReference>
<dbReference type="PANTHER" id="PTHR10953:SF102">
    <property type="entry name" value="ADENYLYLTRANSFERASE AND SULFURTRANSFERASE MOCS3"/>
    <property type="match status" value="1"/>
</dbReference>
<protein>
    <recommendedName>
        <fullName evidence="1">THIF-type NAD/FAD binding fold domain-containing protein</fullName>
    </recommendedName>
</protein>
<evidence type="ECO:0000259" key="1">
    <source>
        <dbReference type="Pfam" id="PF00899"/>
    </source>
</evidence>
<dbReference type="InterPro" id="IPR035985">
    <property type="entry name" value="Ubiquitin-activating_enz"/>
</dbReference>
<dbReference type="GO" id="GO:0004792">
    <property type="term" value="F:thiosulfate-cyanide sulfurtransferase activity"/>
    <property type="evidence" value="ECO:0007669"/>
    <property type="project" value="TreeGrafter"/>
</dbReference>
<dbReference type="EMBL" id="BMUE01000001">
    <property type="protein sequence ID" value="GGW32201.1"/>
    <property type="molecule type" value="Genomic_DNA"/>
</dbReference>
<dbReference type="RefSeq" id="WP_190013007.1">
    <property type="nucleotide sequence ID" value="NZ_BMUE01000001.1"/>
</dbReference>
<dbReference type="Gene3D" id="3.40.50.720">
    <property type="entry name" value="NAD(P)-binding Rossmann-like Domain"/>
    <property type="match status" value="1"/>
</dbReference>
<dbReference type="InterPro" id="IPR045886">
    <property type="entry name" value="ThiF/MoeB/HesA"/>
</dbReference>
<dbReference type="InterPro" id="IPR000594">
    <property type="entry name" value="ThiF_NAD_FAD-bd"/>
</dbReference>
<proteinExistence type="predicted"/>
<dbReference type="GO" id="GO:0008641">
    <property type="term" value="F:ubiquitin-like modifier activating enzyme activity"/>
    <property type="evidence" value="ECO:0007669"/>
    <property type="project" value="InterPro"/>
</dbReference>
<accession>A0A918IVC9</accession>
<dbReference type="PANTHER" id="PTHR10953">
    <property type="entry name" value="UBIQUITIN-ACTIVATING ENZYME E1"/>
    <property type="match status" value="1"/>
</dbReference>
<reference evidence="2" key="2">
    <citation type="submission" date="2020-09" db="EMBL/GenBank/DDBJ databases">
        <authorList>
            <person name="Sun Q."/>
            <person name="Ohkuma M."/>
        </authorList>
    </citation>
    <scope>NUCLEOTIDE SEQUENCE</scope>
    <source>
        <strain evidence="2">JCM 4490</strain>
    </source>
</reference>
<dbReference type="AlphaFoldDB" id="A0A918IVC9"/>
<feature type="domain" description="THIF-type NAD/FAD binding fold" evidence="1">
    <location>
        <begin position="125"/>
        <end position="353"/>
    </location>
</feature>
<keyword evidence="3" id="KW-1185">Reference proteome</keyword>
<dbReference type="Proteomes" id="UP000620224">
    <property type="component" value="Unassembled WGS sequence"/>
</dbReference>